<dbReference type="GO" id="GO:0004784">
    <property type="term" value="F:superoxide dismutase activity"/>
    <property type="evidence" value="ECO:0007669"/>
    <property type="project" value="UniProtKB-EC"/>
</dbReference>
<keyword evidence="3" id="KW-0479">Metal-binding</keyword>
<reference evidence="12 13" key="1">
    <citation type="submission" date="2023-03" db="EMBL/GenBank/DDBJ databases">
        <title>High recombination rates correlate with genetic variation in Cardiocondyla obscurior ants.</title>
        <authorList>
            <person name="Errbii M."/>
        </authorList>
    </citation>
    <scope>NUCLEOTIDE SEQUENCE [LARGE SCALE GENOMIC DNA]</scope>
    <source>
        <strain evidence="12">Alpha-2009</strain>
        <tissue evidence="12">Whole body</tissue>
    </source>
</reference>
<evidence type="ECO:0000313" key="12">
    <source>
        <dbReference type="EMBL" id="KAL0133542.1"/>
    </source>
</evidence>
<dbReference type="Pfam" id="PF00403">
    <property type="entry name" value="HMA"/>
    <property type="match status" value="1"/>
</dbReference>
<evidence type="ECO:0000256" key="1">
    <source>
        <dbReference type="ARBA" id="ARBA00001973"/>
    </source>
</evidence>
<name>A0AAW2H2C4_9HYME</name>
<evidence type="ECO:0000313" key="13">
    <source>
        <dbReference type="Proteomes" id="UP001430953"/>
    </source>
</evidence>
<dbReference type="InterPro" id="IPR024134">
    <property type="entry name" value="SOD_Cu/Zn_/chaperone"/>
</dbReference>
<evidence type="ECO:0000256" key="7">
    <source>
        <dbReference type="ARBA" id="ARBA00025798"/>
    </source>
</evidence>
<protein>
    <recommendedName>
        <fullName evidence="2">superoxide dismutase</fullName>
        <ecNumber evidence="2">1.15.1.1</ecNumber>
    </recommendedName>
    <alternativeName>
        <fullName evidence="8">Superoxide dismutase copper chaperone</fullName>
    </alternativeName>
</protein>
<dbReference type="Proteomes" id="UP001430953">
    <property type="component" value="Unassembled WGS sequence"/>
</dbReference>
<evidence type="ECO:0000256" key="10">
    <source>
        <dbReference type="SAM" id="MobiDB-lite"/>
    </source>
</evidence>
<proteinExistence type="inferred from homology"/>
<organism evidence="12 13">
    <name type="scientific">Cardiocondyla obscurior</name>
    <dbReference type="NCBI Taxonomy" id="286306"/>
    <lineage>
        <taxon>Eukaryota</taxon>
        <taxon>Metazoa</taxon>
        <taxon>Ecdysozoa</taxon>
        <taxon>Arthropoda</taxon>
        <taxon>Hexapoda</taxon>
        <taxon>Insecta</taxon>
        <taxon>Pterygota</taxon>
        <taxon>Neoptera</taxon>
        <taxon>Endopterygota</taxon>
        <taxon>Hymenoptera</taxon>
        <taxon>Apocrita</taxon>
        <taxon>Aculeata</taxon>
        <taxon>Formicoidea</taxon>
        <taxon>Formicidae</taxon>
        <taxon>Myrmicinae</taxon>
        <taxon>Cardiocondyla</taxon>
    </lineage>
</organism>
<keyword evidence="5" id="KW-0049">Antioxidant</keyword>
<dbReference type="PANTHER" id="PTHR10003">
    <property type="entry name" value="SUPEROXIDE DISMUTASE CU-ZN -RELATED"/>
    <property type="match status" value="1"/>
</dbReference>
<accession>A0AAW2H2C4</accession>
<evidence type="ECO:0000256" key="4">
    <source>
        <dbReference type="ARBA" id="ARBA00022833"/>
    </source>
</evidence>
<dbReference type="Gene3D" id="3.30.70.100">
    <property type="match status" value="1"/>
</dbReference>
<dbReference type="GO" id="GO:0005507">
    <property type="term" value="F:copper ion binding"/>
    <property type="evidence" value="ECO:0007669"/>
    <property type="project" value="InterPro"/>
</dbReference>
<dbReference type="EMBL" id="JADYXP020000001">
    <property type="protein sequence ID" value="KAL0133542.1"/>
    <property type="molecule type" value="Genomic_DNA"/>
</dbReference>
<dbReference type="InterPro" id="IPR006121">
    <property type="entry name" value="HMA_dom"/>
</dbReference>
<comment type="similarity">
    <text evidence="7">In the C-terminal section; belongs to the Cu-Zn superoxide dismutase family.</text>
</comment>
<keyword evidence="6" id="KW-0560">Oxidoreductase</keyword>
<dbReference type="EC" id="1.15.1.1" evidence="2"/>
<comment type="catalytic activity">
    <reaction evidence="9">
        <text>2 superoxide + 2 H(+) = H2O2 + O2</text>
        <dbReference type="Rhea" id="RHEA:20696"/>
        <dbReference type="ChEBI" id="CHEBI:15378"/>
        <dbReference type="ChEBI" id="CHEBI:15379"/>
        <dbReference type="ChEBI" id="CHEBI:16240"/>
        <dbReference type="ChEBI" id="CHEBI:18421"/>
        <dbReference type="EC" id="1.15.1.1"/>
    </reaction>
</comment>
<evidence type="ECO:0000256" key="6">
    <source>
        <dbReference type="ARBA" id="ARBA00023002"/>
    </source>
</evidence>
<gene>
    <name evidence="12" type="ORF">PUN28_000935</name>
</gene>
<comment type="caution">
    <text evidence="12">The sequence shown here is derived from an EMBL/GenBank/DDBJ whole genome shotgun (WGS) entry which is preliminary data.</text>
</comment>
<dbReference type="InterPro" id="IPR036163">
    <property type="entry name" value="HMA_dom_sf"/>
</dbReference>
<keyword evidence="13" id="KW-1185">Reference proteome</keyword>
<feature type="region of interest" description="Disordered" evidence="10">
    <location>
        <begin position="136"/>
        <end position="157"/>
    </location>
</feature>
<evidence type="ECO:0000256" key="2">
    <source>
        <dbReference type="ARBA" id="ARBA00012682"/>
    </source>
</evidence>
<dbReference type="CDD" id="cd00305">
    <property type="entry name" value="Cu-Zn_Superoxide_Dismutase"/>
    <property type="match status" value="1"/>
</dbReference>
<dbReference type="Pfam" id="PF00080">
    <property type="entry name" value="Sod_Cu"/>
    <property type="match status" value="1"/>
</dbReference>
<dbReference type="Gene3D" id="2.60.40.200">
    <property type="entry name" value="Superoxide dismutase, copper/zinc binding domain"/>
    <property type="match status" value="1"/>
</dbReference>
<keyword evidence="4" id="KW-0862">Zinc</keyword>
<evidence type="ECO:0000256" key="5">
    <source>
        <dbReference type="ARBA" id="ARBA00022862"/>
    </source>
</evidence>
<dbReference type="PRINTS" id="PR00068">
    <property type="entry name" value="CUZNDISMTASE"/>
</dbReference>
<dbReference type="SUPFAM" id="SSF55008">
    <property type="entry name" value="HMA, heavy metal-associated domain"/>
    <property type="match status" value="1"/>
</dbReference>
<dbReference type="AlphaFoldDB" id="A0AAW2H2C4"/>
<feature type="domain" description="HMA" evidence="11">
    <location>
        <begin position="2"/>
        <end position="65"/>
    </location>
</feature>
<evidence type="ECO:0000256" key="3">
    <source>
        <dbReference type="ARBA" id="ARBA00022723"/>
    </source>
</evidence>
<dbReference type="InterPro" id="IPR001424">
    <property type="entry name" value="SOD_Cu_Zn_dom"/>
</dbReference>
<evidence type="ECO:0000259" key="11">
    <source>
        <dbReference type="PROSITE" id="PS50846"/>
    </source>
</evidence>
<feature type="compositionally biased region" description="Basic and acidic residues" evidence="10">
    <location>
        <begin position="140"/>
        <end position="157"/>
    </location>
</feature>
<evidence type="ECO:0000256" key="8">
    <source>
        <dbReference type="ARBA" id="ARBA00032899"/>
    </source>
</evidence>
<dbReference type="PROSITE" id="PS50846">
    <property type="entry name" value="HMA_2"/>
    <property type="match status" value="1"/>
</dbReference>
<evidence type="ECO:0000256" key="9">
    <source>
        <dbReference type="ARBA" id="ARBA00049204"/>
    </source>
</evidence>
<comment type="cofactor">
    <cofactor evidence="1">
        <name>Cu(2+)</name>
        <dbReference type="ChEBI" id="CHEBI:29036"/>
    </cofactor>
</comment>
<dbReference type="SUPFAM" id="SSF49329">
    <property type="entry name" value="Cu,Zn superoxide dismutase-like"/>
    <property type="match status" value="1"/>
</dbReference>
<sequence length="269" mass="29181">MALKIEFSVQMVDEKCIDEISKSIADLDGVHDLTISLDTDRVTLRTSLPHSIIQEKIEKTGRKAVLKGYGEGLSAVALIGGNSGYNFGNQIFGIIRLAETPEGCIIEGTIDNLPPGEHGLHIHEYGDISRGCYSLGGHYNPRDSPHGGPEDDLSKRHVGDLGNIQVESTRRSTFWKLDKYLDLAEIIGRSIVITKDPDDLGRGNNPESKIDGNSGEGLTAGLIAKASGLNQNTKKICACNGVTLWDERQLKLTNINGTQSHTESMCTLI</sequence>
<dbReference type="InterPro" id="IPR036423">
    <property type="entry name" value="SOD-like_Cu/Zn_dom_sf"/>
</dbReference>